<feature type="region of interest" description="Disordered" evidence="2">
    <location>
        <begin position="163"/>
        <end position="196"/>
    </location>
</feature>
<feature type="coiled-coil region" evidence="1">
    <location>
        <begin position="203"/>
        <end position="254"/>
    </location>
</feature>
<dbReference type="Proteomes" id="UP001217918">
    <property type="component" value="Unassembled WGS sequence"/>
</dbReference>
<evidence type="ECO:0000313" key="3">
    <source>
        <dbReference type="EMBL" id="KAK2066509.1"/>
    </source>
</evidence>
<comment type="caution">
    <text evidence="3">The sequence shown here is derived from an EMBL/GenBank/DDBJ whole genome shotgun (WGS) entry which is preliminary data.</text>
</comment>
<sequence length="312" mass="35744">MAGRKRRFSESSVEPPKVNKSKIKWLKEIKVSRHRNPFQILVLKDVIIYRNDLNTMDLKEQQKHLLDPRFRDAHIEIRNSGTFAIGTGDCELPVFCLQRESAGSTGHITLKNVAKRPKLHKKLKRTKLAQIFWLYARTEFRNWIRLTHPDILTATLGAHGSCLERRPKPAEQPTISSRAIGRAEAENELSHDTADRAQRHMGLEKIRRHFRDHEHESERLELARAEALRGHQSINHLLDKIQAKSRRVMEAEIQSGGERKAVAPRLDIWVHGKTSLGSASGAVMNQCLAAHVRQYGRTRPRGYLIIISKVST</sequence>
<keyword evidence="1" id="KW-0175">Coiled coil</keyword>
<evidence type="ECO:0000256" key="1">
    <source>
        <dbReference type="SAM" id="Coils"/>
    </source>
</evidence>
<protein>
    <submittedName>
        <fullName evidence="3">Uncharacterized protein</fullName>
    </submittedName>
</protein>
<dbReference type="AlphaFoldDB" id="A0AAD9M681"/>
<evidence type="ECO:0000313" key="4">
    <source>
        <dbReference type="Proteomes" id="UP001217918"/>
    </source>
</evidence>
<organism evidence="3 4">
    <name type="scientific">Phyllachora maydis</name>
    <dbReference type="NCBI Taxonomy" id="1825666"/>
    <lineage>
        <taxon>Eukaryota</taxon>
        <taxon>Fungi</taxon>
        <taxon>Dikarya</taxon>
        <taxon>Ascomycota</taxon>
        <taxon>Pezizomycotina</taxon>
        <taxon>Sordariomycetes</taxon>
        <taxon>Sordariomycetidae</taxon>
        <taxon>Phyllachorales</taxon>
        <taxon>Phyllachoraceae</taxon>
        <taxon>Phyllachora</taxon>
    </lineage>
</organism>
<gene>
    <name evidence="3" type="ORF">P8C59_000321</name>
</gene>
<name>A0AAD9M681_9PEZI</name>
<reference evidence="3" key="1">
    <citation type="journal article" date="2023" name="Mol. Plant Microbe Interact.">
        <title>Elucidating the Obligate Nature and Biological Capacity of an Invasive Fungal Corn Pathogen.</title>
        <authorList>
            <person name="MacCready J.S."/>
            <person name="Roggenkamp E.M."/>
            <person name="Gdanetz K."/>
            <person name="Chilvers M.I."/>
        </authorList>
    </citation>
    <scope>NUCLEOTIDE SEQUENCE</scope>
    <source>
        <strain evidence="3">PM02</strain>
    </source>
</reference>
<evidence type="ECO:0000256" key="2">
    <source>
        <dbReference type="SAM" id="MobiDB-lite"/>
    </source>
</evidence>
<proteinExistence type="predicted"/>
<accession>A0AAD9M681</accession>
<feature type="compositionally biased region" description="Basic and acidic residues" evidence="2">
    <location>
        <begin position="181"/>
        <end position="196"/>
    </location>
</feature>
<keyword evidence="4" id="KW-1185">Reference proteome</keyword>
<dbReference type="EMBL" id="JAQQPM010000001">
    <property type="protein sequence ID" value="KAK2066509.1"/>
    <property type="molecule type" value="Genomic_DNA"/>
</dbReference>